<dbReference type="Proteomes" id="UP000424527">
    <property type="component" value="Unassembled WGS sequence"/>
</dbReference>
<gene>
    <name evidence="2" type="ORF">D5F01_LYC01877</name>
</gene>
<evidence type="ECO:0000313" key="3">
    <source>
        <dbReference type="Proteomes" id="UP000424527"/>
    </source>
</evidence>
<dbReference type="EMBL" id="REGW02000002">
    <property type="protein sequence ID" value="KAE8299477.1"/>
    <property type="molecule type" value="Genomic_DNA"/>
</dbReference>
<sequence>MEREELEFKIDELQMNRESAPNDQAITLDPDQQEVQGESQQMKELRAQCGVLTRERDTALAECQHMRDILQSVETELGEKTKDFVLQYKAMKEQGANTVQELQDKLEQLIQERDELLERVREVTEDKNNLMKNVQDLELKLEASAGEDQKLQSSVEEQTTLACELKQSVKELTSQNEEILSKLQMKKMRCKT</sequence>
<comment type="caution">
    <text evidence="2">The sequence shown here is derived from an EMBL/GenBank/DDBJ whole genome shotgun (WGS) entry which is preliminary data.</text>
</comment>
<evidence type="ECO:0000313" key="2">
    <source>
        <dbReference type="EMBL" id="KAE8299477.1"/>
    </source>
</evidence>
<dbReference type="AlphaFoldDB" id="A0A6G0J7A0"/>
<dbReference type="Gene3D" id="1.10.287.1490">
    <property type="match status" value="1"/>
</dbReference>
<name>A0A6G0J7A0_LARCR</name>
<accession>A0A6G0J7A0</accession>
<feature type="coiled-coil region" evidence="1">
    <location>
        <begin position="92"/>
        <end position="147"/>
    </location>
</feature>
<reference evidence="2 3" key="1">
    <citation type="submission" date="2019-07" db="EMBL/GenBank/DDBJ databases">
        <title>Chromosome genome assembly for large yellow croaker.</title>
        <authorList>
            <person name="Xiao S."/>
        </authorList>
    </citation>
    <scope>NUCLEOTIDE SEQUENCE [LARGE SCALE GENOMIC DNA]</scope>
    <source>
        <strain evidence="2">JMULYC20181020</strain>
        <tissue evidence="2">Muscle</tissue>
    </source>
</reference>
<keyword evidence="1" id="KW-0175">Coiled coil</keyword>
<evidence type="ECO:0000256" key="1">
    <source>
        <dbReference type="SAM" id="Coils"/>
    </source>
</evidence>
<proteinExistence type="predicted"/>
<keyword evidence="3" id="KW-1185">Reference proteome</keyword>
<organism evidence="2 3">
    <name type="scientific">Larimichthys crocea</name>
    <name type="common">Large yellow croaker</name>
    <name type="synonym">Pseudosciaena crocea</name>
    <dbReference type="NCBI Taxonomy" id="215358"/>
    <lineage>
        <taxon>Eukaryota</taxon>
        <taxon>Metazoa</taxon>
        <taxon>Chordata</taxon>
        <taxon>Craniata</taxon>
        <taxon>Vertebrata</taxon>
        <taxon>Euteleostomi</taxon>
        <taxon>Actinopterygii</taxon>
        <taxon>Neopterygii</taxon>
        <taxon>Teleostei</taxon>
        <taxon>Neoteleostei</taxon>
        <taxon>Acanthomorphata</taxon>
        <taxon>Eupercaria</taxon>
        <taxon>Sciaenidae</taxon>
        <taxon>Larimichthys</taxon>
    </lineage>
</organism>
<protein>
    <submittedName>
        <fullName evidence="2">Uncharacterized protein</fullName>
    </submittedName>
</protein>